<comment type="cofactor">
    <cofactor evidence="9">
        <name>Zn(2+)</name>
        <dbReference type="ChEBI" id="CHEBI:29105"/>
    </cofactor>
    <text evidence="9">Binds 1 zinc ion per subunit.</text>
</comment>
<dbReference type="CDD" id="cd00883">
    <property type="entry name" value="beta_CA_cladeA"/>
    <property type="match status" value="1"/>
</dbReference>
<dbReference type="ExpressionAtlas" id="A7UCH8">
    <property type="expression patterns" value="baseline and differential"/>
</dbReference>
<keyword evidence="6" id="KW-0456">Lyase</keyword>
<feature type="compositionally biased region" description="Low complexity" evidence="10">
    <location>
        <begin position="36"/>
        <end position="57"/>
    </location>
</feature>
<comment type="catalytic activity">
    <reaction evidence="8">
        <text>hydrogencarbonate + H(+) = CO2 + H2O</text>
        <dbReference type="Rhea" id="RHEA:10748"/>
        <dbReference type="ChEBI" id="CHEBI:15377"/>
        <dbReference type="ChEBI" id="CHEBI:15378"/>
        <dbReference type="ChEBI" id="CHEBI:16526"/>
        <dbReference type="ChEBI" id="CHEBI:17544"/>
        <dbReference type="EC" id="4.2.1.1"/>
    </reaction>
</comment>
<dbReference type="Pfam" id="PF00484">
    <property type="entry name" value="Pro_CA"/>
    <property type="match status" value="1"/>
</dbReference>
<evidence type="ECO:0000256" key="3">
    <source>
        <dbReference type="ARBA" id="ARBA00014628"/>
    </source>
</evidence>
<reference evidence="11" key="1">
    <citation type="journal article" date="2008" name="Physiol. Plantarum">
        <title>Identification and characterization of two closely related beta-carbonic anhydrases from Chlamydomonas reinhardtii.</title>
        <authorList>
            <person name="Ynalvez R.A."/>
            <person name="Xiao Y."/>
            <person name="Ward A.S."/>
            <person name="Cunnusamy K."/>
            <person name="Moroney J.V."/>
        </authorList>
    </citation>
    <scope>NUCLEOTIDE SEQUENCE</scope>
</reference>
<evidence type="ECO:0000256" key="9">
    <source>
        <dbReference type="PIRSR" id="PIRSR601765-1"/>
    </source>
</evidence>
<dbReference type="PANTHER" id="PTHR11002">
    <property type="entry name" value="CARBONIC ANHYDRASE"/>
    <property type="match status" value="1"/>
</dbReference>
<dbReference type="EMBL" id="EU045569">
    <property type="protein sequence ID" value="ABS87674.1"/>
    <property type="molecule type" value="mRNA"/>
</dbReference>
<dbReference type="GO" id="GO:0015976">
    <property type="term" value="P:carbon utilization"/>
    <property type="evidence" value="ECO:0007669"/>
    <property type="project" value="InterPro"/>
</dbReference>
<evidence type="ECO:0000256" key="7">
    <source>
        <dbReference type="ARBA" id="ARBA00031969"/>
    </source>
</evidence>
<keyword evidence="4 9" id="KW-0479">Metal-binding</keyword>
<dbReference type="SMART" id="SM00947">
    <property type="entry name" value="Pro_CA"/>
    <property type="match status" value="1"/>
</dbReference>
<evidence type="ECO:0000313" key="11">
    <source>
        <dbReference type="EMBL" id="ABS87674.1"/>
    </source>
</evidence>
<evidence type="ECO:0000256" key="8">
    <source>
        <dbReference type="ARBA" id="ARBA00048348"/>
    </source>
</evidence>
<proteinExistence type="evidence at transcript level"/>
<name>A7UCH8_CHLRE</name>
<feature type="binding site" evidence="9">
    <location>
        <position position="157"/>
    </location>
    <ligand>
        <name>Zn(2+)</name>
        <dbReference type="ChEBI" id="CHEBI:29105"/>
    </ligand>
</feature>
<dbReference type="FunFam" id="3.40.1050.10:FF:000001">
    <property type="entry name" value="Carbonic anhydrase"/>
    <property type="match status" value="1"/>
</dbReference>
<dbReference type="AlphaFoldDB" id="A7UCH8"/>
<dbReference type="InterPro" id="IPR001765">
    <property type="entry name" value="Carbonic_anhydrase"/>
</dbReference>
<evidence type="ECO:0000256" key="10">
    <source>
        <dbReference type="SAM" id="MobiDB-lite"/>
    </source>
</evidence>
<feature type="region of interest" description="Disordered" evidence="10">
    <location>
        <begin position="292"/>
        <end position="324"/>
    </location>
</feature>
<dbReference type="EC" id="4.2.1.1" evidence="2"/>
<evidence type="ECO:0000256" key="4">
    <source>
        <dbReference type="ARBA" id="ARBA00022723"/>
    </source>
</evidence>
<dbReference type="PROSITE" id="PS00705">
    <property type="entry name" value="PROK_CO2_ANHYDRASE_2"/>
    <property type="match status" value="1"/>
</dbReference>
<feature type="binding site" evidence="9">
    <location>
        <position position="160"/>
    </location>
    <ligand>
        <name>Zn(2+)</name>
        <dbReference type="ChEBI" id="CHEBI:29105"/>
    </ligand>
</feature>
<dbReference type="SUPFAM" id="SSF53056">
    <property type="entry name" value="beta-carbonic anhydrase, cab"/>
    <property type="match status" value="1"/>
</dbReference>
<evidence type="ECO:0000256" key="2">
    <source>
        <dbReference type="ARBA" id="ARBA00012925"/>
    </source>
</evidence>
<dbReference type="Gene3D" id="3.40.1050.10">
    <property type="entry name" value="Carbonic anhydrase"/>
    <property type="match status" value="1"/>
</dbReference>
<dbReference type="InterPro" id="IPR036874">
    <property type="entry name" value="Carbonic_anhydrase_sf"/>
</dbReference>
<feature type="region of interest" description="Disordered" evidence="10">
    <location>
        <begin position="1"/>
        <end position="57"/>
    </location>
</feature>
<feature type="compositionally biased region" description="Low complexity" evidence="10">
    <location>
        <begin position="297"/>
        <end position="307"/>
    </location>
</feature>
<dbReference type="GO" id="GO:0008270">
    <property type="term" value="F:zinc ion binding"/>
    <property type="evidence" value="ECO:0007669"/>
    <property type="project" value="InterPro"/>
</dbReference>
<accession>A7UCH8</accession>
<dbReference type="GO" id="GO:0004089">
    <property type="term" value="F:carbonate dehydratase activity"/>
    <property type="evidence" value="ECO:0007669"/>
    <property type="project" value="UniProtKB-EC"/>
</dbReference>
<dbReference type="InterPro" id="IPR015892">
    <property type="entry name" value="Carbonic_anhydrase_CS"/>
</dbReference>
<feature type="binding site" evidence="9">
    <location>
        <position position="103"/>
    </location>
    <ligand>
        <name>Zn(2+)</name>
        <dbReference type="ChEBI" id="CHEBI:29105"/>
    </ligand>
</feature>
<sequence>MQECPNSPRAMPNGVSPRENAVQILLHHNSRENLEQQSPGSQAGSAPGSPRPSLRASVELDPLNKLLRKNKAWSAARLAEDPGYFQRLIAQQAPEYLWIGCSDSRVPANAILGLAPGEVFVQRNVGNQATHTDLNCMSCLEYAVKELKVRNVIVCGHYGCGAVKAAIKMPSKTQNLVNCWISDIRECRNEHRTELMALPTTEAQVDRLCELNVLRQTFNVCTSPVVQHAWDQGQQLFIYGVVYSLKDGLMRKLVGPISKTGDFEMDQSSFIERGSSYIDVGMSAAAAAMNMPDRRGGSSAPRGAPGSVVVNGRQQANSMGDGLSPSGGIMAMSFRSRMEAFNAYMNTMQVNNRIAEHVGWTDEQAEHSALNGAAAAAALAATAAAGVASGDSPRSPHHP</sequence>
<evidence type="ECO:0000256" key="6">
    <source>
        <dbReference type="ARBA" id="ARBA00023239"/>
    </source>
</evidence>
<protein>
    <recommendedName>
        <fullName evidence="3">Carbonic anhydrase</fullName>
        <ecNumber evidence="2">4.2.1.1</ecNumber>
    </recommendedName>
    <alternativeName>
        <fullName evidence="7">Carbonate dehydratase</fullName>
    </alternativeName>
</protein>
<feature type="binding site" evidence="9">
    <location>
        <position position="101"/>
    </location>
    <ligand>
        <name>Zn(2+)</name>
        <dbReference type="ChEBI" id="CHEBI:29105"/>
    </ligand>
</feature>
<evidence type="ECO:0000256" key="5">
    <source>
        <dbReference type="ARBA" id="ARBA00022833"/>
    </source>
</evidence>
<dbReference type="PROSITE" id="PS00704">
    <property type="entry name" value="PROK_CO2_ANHYDRASE_1"/>
    <property type="match status" value="1"/>
</dbReference>
<organism evidence="11">
    <name type="scientific">Chlamydomonas reinhardtii</name>
    <name type="common">Chlamydomonas smithii</name>
    <dbReference type="NCBI Taxonomy" id="3055"/>
    <lineage>
        <taxon>Eukaryota</taxon>
        <taxon>Viridiplantae</taxon>
        <taxon>Chlorophyta</taxon>
        <taxon>core chlorophytes</taxon>
        <taxon>Chlorophyceae</taxon>
        <taxon>CS clade</taxon>
        <taxon>Chlamydomonadales</taxon>
        <taxon>Chlamydomonadaceae</taxon>
        <taxon>Chlamydomonas</taxon>
    </lineage>
</organism>
<comment type="similarity">
    <text evidence="1">Belongs to the beta-class carbonic anhydrase family.</text>
</comment>
<evidence type="ECO:0000256" key="1">
    <source>
        <dbReference type="ARBA" id="ARBA00006217"/>
    </source>
</evidence>
<keyword evidence="5 9" id="KW-0862">Zinc</keyword>
<dbReference type="PANTHER" id="PTHR11002:SF76">
    <property type="entry name" value="CARBONIC ANHYDRASE"/>
    <property type="match status" value="1"/>
</dbReference>